<protein>
    <submittedName>
        <fullName evidence="1">Chromosome 2, complete genome</fullName>
    </submittedName>
</protein>
<name>A0A0E0S1Q8_GIBZE</name>
<organism evidence="2">
    <name type="scientific">Gibberella zeae (strain ATCC MYA-4620 / CBS 123657 / FGSC 9075 / NRRL 31084 / PH-1)</name>
    <name type="common">Wheat head blight fungus</name>
    <name type="synonym">Fusarium graminearum</name>
    <dbReference type="NCBI Taxonomy" id="229533"/>
    <lineage>
        <taxon>Eukaryota</taxon>
        <taxon>Fungi</taxon>
        <taxon>Dikarya</taxon>
        <taxon>Ascomycota</taxon>
        <taxon>Pezizomycotina</taxon>
        <taxon>Sordariomycetes</taxon>
        <taxon>Hypocreomycetidae</taxon>
        <taxon>Hypocreales</taxon>
        <taxon>Nectriaceae</taxon>
        <taxon>Fusarium</taxon>
    </lineage>
</organism>
<evidence type="ECO:0000313" key="3">
    <source>
        <dbReference type="Proteomes" id="UP000070720"/>
    </source>
</evidence>
<dbReference type="InParanoid" id="A0A0E0S1Q8"/>
<proteinExistence type="predicted"/>
<reference key="3">
    <citation type="submission" date="2014-02" db="EMBL/GenBank/DDBJ databases">
        <title>A revised Fusarium graminearum genomic reference sequence using whole shotgun re-sequencing.</title>
        <authorList>
            <person name="King R."/>
            <person name="Urban M."/>
            <person name="Hassani-Pak K."/>
            <person name="Hammond-Kosack K."/>
        </authorList>
    </citation>
    <scope>NUCLEOTIDE SEQUENCE</scope>
    <source>
        <strain>PH-1</strain>
    </source>
</reference>
<reference evidence="2 3" key="1">
    <citation type="journal article" date="2007" name="Science">
        <title>The Fusarium graminearum genome reveals a link between localized polymorphism and pathogen specialization.</title>
        <authorList>
            <person name="Cuomo C.A."/>
            <person name="Gueldener U."/>
            <person name="Xu J.-R."/>
            <person name="Trail F."/>
            <person name="Turgeon B.G."/>
            <person name="Di Pietro A."/>
            <person name="Walton J.D."/>
            <person name="Ma L.-J."/>
            <person name="Baker S.E."/>
            <person name="Rep M."/>
            <person name="Adam G."/>
            <person name="Antoniw J."/>
            <person name="Baldwin T."/>
            <person name="Calvo S.E."/>
            <person name="Chang Y.-L."/>
            <person name="DeCaprio D."/>
            <person name="Gale L.R."/>
            <person name="Gnerre S."/>
            <person name="Goswami R.S."/>
            <person name="Hammond-Kosack K."/>
            <person name="Harris L.J."/>
            <person name="Hilburn K."/>
            <person name="Kennell J.C."/>
            <person name="Kroken S."/>
            <person name="Magnuson J.K."/>
            <person name="Mannhaupt G."/>
            <person name="Mauceli E.W."/>
            <person name="Mewes H.-W."/>
            <person name="Mitterbauer R."/>
            <person name="Muehlbauer G."/>
            <person name="Muensterkoetter M."/>
            <person name="Nelson D."/>
            <person name="O'Donnell K."/>
            <person name="Ouellet T."/>
            <person name="Qi W."/>
            <person name="Quesneville H."/>
            <person name="Roncero M.I.G."/>
            <person name="Seong K.-Y."/>
            <person name="Tetko I.V."/>
            <person name="Urban M."/>
            <person name="Waalwijk C."/>
            <person name="Ward T.J."/>
            <person name="Yao J."/>
            <person name="Birren B.W."/>
            <person name="Kistler H.C."/>
        </authorList>
    </citation>
    <scope>NUCLEOTIDE SEQUENCE [LARGE SCALE GENOMIC DNA]</scope>
    <source>
        <strain evidence="3">ATCC MYA-4620 / CBS 123657 / FGSC 9075 / NRRL 31084 / PH-1</strain>
        <strain evidence="2">PH-1 / ATCC MYA-4620 / FGSC 9075 / NRRL 31084</strain>
    </source>
</reference>
<reference evidence="1 3" key="4">
    <citation type="journal article" date="2015" name="BMC Genomics">
        <title>The completed genome sequence of the pathogenic ascomycete fungus Fusarium graminearum.</title>
        <authorList>
            <person name="King R."/>
            <person name="Urban M."/>
            <person name="Hammond-Kosack M.C."/>
            <person name="Hassani-Pak K."/>
            <person name="Hammond-Kosack K.E."/>
        </authorList>
    </citation>
    <scope>NUCLEOTIDE SEQUENCE [LARGE SCALE GENOMIC DNA]</scope>
    <source>
        <strain evidence="3">ATCC MYA-4620 / CBS 123657 / FGSC 9075 / NRRL 31084 / PH-1</strain>
        <strain evidence="1">PH-1</strain>
    </source>
</reference>
<reference evidence="2" key="5">
    <citation type="submission" date="2017-01" db="UniProtKB">
        <authorList>
            <consortium name="EnsemblFungi"/>
        </authorList>
    </citation>
    <scope>IDENTIFICATION</scope>
    <source>
        <strain evidence="2">PH-1 / ATCC MYA-4620 / FGSC 9075 / NRRL 31084</strain>
    </source>
</reference>
<reference evidence="2 3" key="2">
    <citation type="journal article" date="2010" name="Nature">
        <title>Comparative genomics reveals mobile pathogenicity chromosomes in Fusarium.</title>
        <authorList>
            <person name="Ma L.J."/>
            <person name="van der Does H.C."/>
            <person name="Borkovich K.A."/>
            <person name="Coleman J.J."/>
            <person name="Daboussi M.J."/>
            <person name="Di Pietro A."/>
            <person name="Dufresne M."/>
            <person name="Freitag M."/>
            <person name="Grabherr M."/>
            <person name="Henrissat B."/>
            <person name="Houterman P.M."/>
            <person name="Kang S."/>
            <person name="Shim W.B."/>
            <person name="Woloshuk C."/>
            <person name="Xie X."/>
            <person name="Xu J.R."/>
            <person name="Antoniw J."/>
            <person name="Baker S.E."/>
            <person name="Bluhm B.H."/>
            <person name="Breakspear A."/>
            <person name="Brown D.W."/>
            <person name="Butchko R.A."/>
            <person name="Chapman S."/>
            <person name="Coulson R."/>
            <person name="Coutinho P.M."/>
            <person name="Danchin E.G."/>
            <person name="Diener A."/>
            <person name="Gale L.R."/>
            <person name="Gardiner D.M."/>
            <person name="Goff S."/>
            <person name="Hammond-Kosack K.E."/>
            <person name="Hilburn K."/>
            <person name="Hua-Van A."/>
            <person name="Jonkers W."/>
            <person name="Kazan K."/>
            <person name="Kodira C.D."/>
            <person name="Koehrsen M."/>
            <person name="Kumar L."/>
            <person name="Lee Y.H."/>
            <person name="Li L."/>
            <person name="Manners J.M."/>
            <person name="Miranda-Saavedra D."/>
            <person name="Mukherjee M."/>
            <person name="Park G."/>
            <person name="Park J."/>
            <person name="Park S.Y."/>
            <person name="Proctor R.H."/>
            <person name="Regev A."/>
            <person name="Ruiz-Roldan M.C."/>
            <person name="Sain D."/>
            <person name="Sakthikumar S."/>
            <person name="Sykes S."/>
            <person name="Schwartz D.C."/>
            <person name="Turgeon B.G."/>
            <person name="Wapinski I."/>
            <person name="Yoder O."/>
            <person name="Young S."/>
            <person name="Zeng Q."/>
            <person name="Zhou S."/>
            <person name="Galagan J."/>
            <person name="Cuomo C.A."/>
            <person name="Kistler H.C."/>
            <person name="Rep M."/>
        </authorList>
    </citation>
    <scope>GENOME REANNOTATION</scope>
    <source>
        <strain evidence="3">ATCC MYA-4620 / CBS 123657 / FGSC 9075 / NRRL 31084 / PH-1</strain>
        <strain evidence="2">PH-1 / ATCC MYA-4620 / FGSC 9075 / NRRL 31084</strain>
    </source>
</reference>
<gene>
    <name evidence="1" type="ORF">FGRAMPH1_01T11261</name>
</gene>
<sequence>MASGNFTDSPASAGNRGQLIDSQQWKCCNCDHGFWNAKTDVVCPNCNVPRCTRCGVC</sequence>
<dbReference type="EnsemblFungi" id="CEF77433">
    <property type="protein sequence ID" value="CEF77433"/>
    <property type="gene ID" value="FGRRES_20155"/>
</dbReference>
<keyword evidence="3" id="KW-1185">Reference proteome</keyword>
<dbReference type="VEuPathDB" id="FungiDB:FGRAMPH1_01G11261"/>
<dbReference type="Proteomes" id="UP000070720">
    <property type="component" value="Chromosome 2"/>
</dbReference>
<dbReference type="EMBL" id="HG970333">
    <property type="protein sequence ID" value="CEF77433.1"/>
    <property type="molecule type" value="Genomic_DNA"/>
</dbReference>
<dbReference type="AlphaFoldDB" id="A0A0E0S1Q8"/>
<evidence type="ECO:0000313" key="2">
    <source>
        <dbReference type="EnsemblFungi" id="CEF77433"/>
    </source>
</evidence>
<evidence type="ECO:0000313" key="1">
    <source>
        <dbReference type="EMBL" id="CEF77433.1"/>
    </source>
</evidence>
<accession>A0A0E0S1Q8</accession>